<evidence type="ECO:0000313" key="4">
    <source>
        <dbReference type="RefSeq" id="XP_034239845.1"/>
    </source>
</evidence>
<proteinExistence type="predicted"/>
<evidence type="ECO:0000256" key="1">
    <source>
        <dbReference type="SAM" id="MobiDB-lite"/>
    </source>
</evidence>
<accession>A0A6P8YR90</accession>
<organism evidence="4">
    <name type="scientific">Thrips palmi</name>
    <name type="common">Melon thrips</name>
    <dbReference type="NCBI Taxonomy" id="161013"/>
    <lineage>
        <taxon>Eukaryota</taxon>
        <taxon>Metazoa</taxon>
        <taxon>Ecdysozoa</taxon>
        <taxon>Arthropoda</taxon>
        <taxon>Hexapoda</taxon>
        <taxon>Insecta</taxon>
        <taxon>Pterygota</taxon>
        <taxon>Neoptera</taxon>
        <taxon>Paraneoptera</taxon>
        <taxon>Thysanoptera</taxon>
        <taxon>Terebrantia</taxon>
        <taxon>Thripoidea</taxon>
        <taxon>Thripidae</taxon>
        <taxon>Thrips</taxon>
    </lineage>
</organism>
<feature type="region of interest" description="Disordered" evidence="1">
    <location>
        <begin position="132"/>
        <end position="158"/>
    </location>
</feature>
<sequence>MNAKIILAAIAAVCCVQGIAGASLDARRLPSWNEVDVSEFADMDFEDAAEQIMMMVDQLEEETGMDLDLDVHPLKQQRAVKNVFTCATSILNLGKTLNQVVKLFAEFHNEKVAYKAAKAACTATPSFLYDDAPATPAPDAPDTPAPDAPDTPAPAPDASACLADAETAYKAAVKASKGKIPGTAIKTLTSVIALKSCFSLI</sequence>
<dbReference type="AlphaFoldDB" id="A0A6P8YR90"/>
<dbReference type="RefSeq" id="XP_034239845.1">
    <property type="nucleotide sequence ID" value="XM_034383954.1"/>
</dbReference>
<evidence type="ECO:0000256" key="2">
    <source>
        <dbReference type="SAM" id="SignalP"/>
    </source>
</evidence>
<keyword evidence="2" id="KW-0732">Signal</keyword>
<dbReference type="GeneID" id="117644452"/>
<feature type="chain" id="PRO_5028065007" evidence="2">
    <location>
        <begin position="22"/>
        <end position="201"/>
    </location>
</feature>
<name>A0A6P8YR90_THRPL</name>
<keyword evidence="3" id="KW-1185">Reference proteome</keyword>
<gene>
    <name evidence="4" type="primary">LOC117644452</name>
</gene>
<evidence type="ECO:0000313" key="3">
    <source>
        <dbReference type="Proteomes" id="UP000515158"/>
    </source>
</evidence>
<feature type="signal peptide" evidence="2">
    <location>
        <begin position="1"/>
        <end position="21"/>
    </location>
</feature>
<protein>
    <submittedName>
        <fullName evidence="4">Uncharacterized protein LOC117644452 isoform X2</fullName>
    </submittedName>
</protein>
<reference evidence="4" key="1">
    <citation type="submission" date="2025-08" db="UniProtKB">
        <authorList>
            <consortium name="RefSeq"/>
        </authorList>
    </citation>
    <scope>IDENTIFICATION</scope>
    <source>
        <tissue evidence="4">Total insect</tissue>
    </source>
</reference>
<dbReference type="Proteomes" id="UP000515158">
    <property type="component" value="Unplaced"/>
</dbReference>
<feature type="compositionally biased region" description="Pro residues" evidence="1">
    <location>
        <begin position="135"/>
        <end position="155"/>
    </location>
</feature>